<dbReference type="RefSeq" id="WP_261756205.1">
    <property type="nucleotide sequence ID" value="NZ_CP104562.2"/>
</dbReference>
<dbReference type="Proteomes" id="UP001064933">
    <property type="component" value="Chromosome"/>
</dbReference>
<evidence type="ECO:0000313" key="1">
    <source>
        <dbReference type="EMBL" id="UXH76474.1"/>
    </source>
</evidence>
<accession>A0ABY6AXJ3</accession>
<protein>
    <recommendedName>
        <fullName evidence="3">DNA breaking-rejoining protein</fullName>
    </recommendedName>
</protein>
<name>A0ABY6AXJ3_9BURK</name>
<sequence length="141" mass="15117">MTSLMTSIPSLIVLIAGLSCGGAWAKDRDERLTLSDRTTSAKGQLKGRDGVRYSFEAKPGQRLVVRLTTTNPSAYINVSKEGGTEALCQGSLTENVCTVEAAEATAYVVDVYLMRNAARRGESARYTLSIEPTAVHTEKSG</sequence>
<dbReference type="EMBL" id="CP104562">
    <property type="protein sequence ID" value="UXH76474.1"/>
    <property type="molecule type" value="Genomic_DNA"/>
</dbReference>
<evidence type="ECO:0008006" key="3">
    <source>
        <dbReference type="Google" id="ProtNLM"/>
    </source>
</evidence>
<evidence type="ECO:0000313" key="2">
    <source>
        <dbReference type="Proteomes" id="UP001064933"/>
    </source>
</evidence>
<gene>
    <name evidence="1" type="ORF">N4261_15605</name>
</gene>
<organism evidence="1 2">
    <name type="scientific">Roseateles amylovorans</name>
    <dbReference type="NCBI Taxonomy" id="2978473"/>
    <lineage>
        <taxon>Bacteria</taxon>
        <taxon>Pseudomonadati</taxon>
        <taxon>Pseudomonadota</taxon>
        <taxon>Betaproteobacteria</taxon>
        <taxon>Burkholderiales</taxon>
        <taxon>Sphaerotilaceae</taxon>
        <taxon>Roseateles</taxon>
    </lineage>
</organism>
<proteinExistence type="predicted"/>
<reference evidence="1" key="1">
    <citation type="submission" date="2022-10" db="EMBL/GenBank/DDBJ databases">
        <title>Characterization and whole genome sequencing of a new Roseateles species, isolated from fresh water.</title>
        <authorList>
            <person name="Guliayeva D.Y."/>
            <person name="Akhremchuk A.E."/>
            <person name="Sikolenko M.A."/>
            <person name="Valentovich L.N."/>
            <person name="Sidarenka A.V."/>
        </authorList>
    </citation>
    <scope>NUCLEOTIDE SEQUENCE</scope>
    <source>
        <strain evidence="1">BIM B-1768</strain>
    </source>
</reference>
<dbReference type="Gene3D" id="2.60.120.380">
    <property type="match status" value="1"/>
</dbReference>
<keyword evidence="2" id="KW-1185">Reference proteome</keyword>